<dbReference type="Proteomes" id="UP000549617">
    <property type="component" value="Unassembled WGS sequence"/>
</dbReference>
<evidence type="ECO:0000313" key="2">
    <source>
        <dbReference type="Proteomes" id="UP000549617"/>
    </source>
</evidence>
<keyword evidence="2" id="KW-1185">Reference proteome</keyword>
<dbReference type="RefSeq" id="WP_184014558.1">
    <property type="nucleotide sequence ID" value="NZ_JACIJC010000001.1"/>
</dbReference>
<sequence length="157" mass="16410">MMPGHSFSASKGAAPDFKGLGCGLALFAGVAVAFSQCSSDAPKPSDPAMSAKPPVDRAATEAQFKKCEAAIVEGKKIGLIRQTPSPQRVNVEDRAWALLPADAKKGLALTVGCIANGGLPFSHFDMMDLDSYKSAVVYGYRSGKRLAHAGPWGVTLE</sequence>
<comment type="caution">
    <text evidence="1">The sequence shown here is derived from an EMBL/GenBank/DDBJ whole genome shotgun (WGS) entry which is preliminary data.</text>
</comment>
<evidence type="ECO:0000313" key="1">
    <source>
        <dbReference type="EMBL" id="MBB5684323.1"/>
    </source>
</evidence>
<protein>
    <submittedName>
        <fullName evidence="1">Uncharacterized protein</fullName>
    </submittedName>
</protein>
<organism evidence="1 2">
    <name type="scientific">Sphingobium boeckii</name>
    <dbReference type="NCBI Taxonomy" id="1082345"/>
    <lineage>
        <taxon>Bacteria</taxon>
        <taxon>Pseudomonadati</taxon>
        <taxon>Pseudomonadota</taxon>
        <taxon>Alphaproteobacteria</taxon>
        <taxon>Sphingomonadales</taxon>
        <taxon>Sphingomonadaceae</taxon>
        <taxon>Sphingobium</taxon>
    </lineage>
</organism>
<gene>
    <name evidence="1" type="ORF">FHS49_000314</name>
</gene>
<dbReference type="AlphaFoldDB" id="A0A7W9AES1"/>
<accession>A0A7W9AES1</accession>
<name>A0A7W9AES1_9SPHN</name>
<dbReference type="EMBL" id="JACIJC010000001">
    <property type="protein sequence ID" value="MBB5684323.1"/>
    <property type="molecule type" value="Genomic_DNA"/>
</dbReference>
<reference evidence="1 2" key="1">
    <citation type="submission" date="2020-08" db="EMBL/GenBank/DDBJ databases">
        <title>Genomic Encyclopedia of Type Strains, Phase IV (KMG-IV): sequencing the most valuable type-strain genomes for metagenomic binning, comparative biology and taxonomic classification.</title>
        <authorList>
            <person name="Goeker M."/>
        </authorList>
    </citation>
    <scope>NUCLEOTIDE SEQUENCE [LARGE SCALE GENOMIC DNA]</scope>
    <source>
        <strain evidence="1 2">DSM 25079</strain>
    </source>
</reference>
<proteinExistence type="predicted"/>